<sequence length="837" mass="93637">MSAPSLSAISGRAPPLSAPNGKCASKIKKNKPKGDAVTVKTESVHSNNPAPSSSGIFEAAIPRFSLDLSFPSVLAAARVLRGLKKAGDTTSIGTSAQIFSGCVRTVIRSMDDLPLMVRRHPSYEVAQCRVIYLVDVFQSEVTKRSLVAACGQKKTVKVATAIELVEITIASLRSFLKIAEDVVTDNIEDKPLPALPNKQYGPSVIVHEQFAPLVRMVDEMLNNSDTESMSEPSSTSHEEYTSSCDDLAEKKKRRRCSGSIIRHVVRRGANSSKISFFTHRTKSSVTLVNPSDTSCLSSSPKESFSTEEKTRAPDVPYLPRQSAIYYLADPYAPEIDVDMPLPTGDTVAIRLDHNGVMKAASLTALVRILTSKECVLDADFSPTFFICFRFFATPMLFFHELLKRYDEKPPDDLSAAQLRIWTQNHVSVHIRVGKAILMWLDLYWKPDADFEVLQPLQDFAVTRLAFELPEGMMTAIFESLDYLWDEGLDSDFRKQRKREDLQFIYSRTPGVEALPPTNFVISIDPNVKPLEQLLSFNTAAGREEMARQLTVKISAQFQRVDPEDAIKYWHTKEDSKASKIIKGIASFERALCSWVTHTVISQVTPDRRCQVIEFWLDVAVRCVRVRNYSSANFIISGLATMAVGRMKRTVLLVNAYSKVQYRTLQSLFMSHDNFSAYRETLVSIAPTVPLMSPHIRDVISALDVVATAFGSTDDSKKTPLINLCSYRVITKTVKALESCLMPYDFLKSDVFNTWLDDMLMDFPEDKDNQTTDHFYDLSARLEPKEPALNSLTEPWNYTFTGTVPGNFILHEIPPPVTAQVPPPTKSKKCIPSFLRRS</sequence>
<evidence type="ECO:0000259" key="5">
    <source>
        <dbReference type="PROSITE" id="PS50212"/>
    </source>
</evidence>
<proteinExistence type="predicted"/>
<organism evidence="6 7">
    <name type="scientific">Hypsizygus marmoreus</name>
    <name type="common">White beech mushroom</name>
    <name type="synonym">Agaricus marmoreus</name>
    <dbReference type="NCBI Taxonomy" id="39966"/>
    <lineage>
        <taxon>Eukaryota</taxon>
        <taxon>Fungi</taxon>
        <taxon>Dikarya</taxon>
        <taxon>Basidiomycota</taxon>
        <taxon>Agaricomycotina</taxon>
        <taxon>Agaricomycetes</taxon>
        <taxon>Agaricomycetidae</taxon>
        <taxon>Agaricales</taxon>
        <taxon>Tricholomatineae</taxon>
        <taxon>Lyophyllaceae</taxon>
        <taxon>Hypsizygus</taxon>
    </lineage>
</organism>
<evidence type="ECO:0000259" key="4">
    <source>
        <dbReference type="PROSITE" id="PS50009"/>
    </source>
</evidence>
<dbReference type="CDD" id="cd06224">
    <property type="entry name" value="REM"/>
    <property type="match status" value="1"/>
</dbReference>
<dbReference type="PROSITE" id="PS50009">
    <property type="entry name" value="RASGEF_CAT"/>
    <property type="match status" value="1"/>
</dbReference>
<evidence type="ECO:0000313" key="6">
    <source>
        <dbReference type="EMBL" id="RDB17888.1"/>
    </source>
</evidence>
<feature type="region of interest" description="Disordered" evidence="3">
    <location>
        <begin position="224"/>
        <end position="248"/>
    </location>
</feature>
<dbReference type="PANTHER" id="PTHR23113:SF348">
    <property type="entry name" value="GUANYL-NUCLEOTIDE EXCHANGE FACTOR RASGEF, PUTATIVE (AFU_ORTHOLOGUE AFUA_1G04700)-RELATED"/>
    <property type="match status" value="1"/>
</dbReference>
<dbReference type="PROSITE" id="PS50212">
    <property type="entry name" value="RASGEF_NTER"/>
    <property type="match status" value="1"/>
</dbReference>
<feature type="compositionally biased region" description="Polar residues" evidence="3">
    <location>
        <begin position="224"/>
        <end position="235"/>
    </location>
</feature>
<dbReference type="Pfam" id="PF00618">
    <property type="entry name" value="RasGEF_N"/>
    <property type="match status" value="1"/>
</dbReference>
<dbReference type="STRING" id="39966.A0A369J7I6"/>
<dbReference type="PANTHER" id="PTHR23113">
    <property type="entry name" value="GUANINE NUCLEOTIDE EXCHANGE FACTOR"/>
    <property type="match status" value="1"/>
</dbReference>
<dbReference type="GO" id="GO:0005886">
    <property type="term" value="C:plasma membrane"/>
    <property type="evidence" value="ECO:0007669"/>
    <property type="project" value="TreeGrafter"/>
</dbReference>
<dbReference type="Gene3D" id="1.10.840.10">
    <property type="entry name" value="Ras guanine-nucleotide exchange factors catalytic domain"/>
    <property type="match status" value="1"/>
</dbReference>
<name>A0A369J7I6_HYPMA</name>
<reference evidence="6" key="1">
    <citation type="submission" date="2018-04" db="EMBL/GenBank/DDBJ databases">
        <title>Whole genome sequencing of Hypsizygus marmoreus.</title>
        <authorList>
            <person name="Choi I.-G."/>
            <person name="Min B."/>
            <person name="Kim J.-G."/>
            <person name="Kim S."/>
            <person name="Oh Y.-L."/>
            <person name="Kong W.-S."/>
            <person name="Park H."/>
            <person name="Jeong J."/>
            <person name="Song E.-S."/>
        </authorList>
    </citation>
    <scope>NUCLEOTIDE SEQUENCE [LARGE SCALE GENOMIC DNA]</scope>
    <source>
        <strain evidence="6">51987-8</strain>
    </source>
</reference>
<feature type="compositionally biased region" description="Polar residues" evidence="3">
    <location>
        <begin position="289"/>
        <end position="303"/>
    </location>
</feature>
<dbReference type="SUPFAM" id="SSF48366">
    <property type="entry name" value="Ras GEF"/>
    <property type="match status" value="1"/>
</dbReference>
<dbReference type="Proteomes" id="UP000076154">
    <property type="component" value="Unassembled WGS sequence"/>
</dbReference>
<feature type="region of interest" description="Disordered" evidence="3">
    <location>
        <begin position="289"/>
        <end position="312"/>
    </location>
</feature>
<evidence type="ECO:0000256" key="1">
    <source>
        <dbReference type="ARBA" id="ARBA00022658"/>
    </source>
</evidence>
<feature type="region of interest" description="Disordered" evidence="3">
    <location>
        <begin position="1"/>
        <end position="50"/>
    </location>
</feature>
<evidence type="ECO:0000256" key="3">
    <source>
        <dbReference type="SAM" id="MobiDB-lite"/>
    </source>
</evidence>
<dbReference type="InterPro" id="IPR023578">
    <property type="entry name" value="Ras_GEF_dom_sf"/>
</dbReference>
<dbReference type="SMART" id="SM00147">
    <property type="entry name" value="RasGEF"/>
    <property type="match status" value="1"/>
</dbReference>
<dbReference type="InParanoid" id="A0A369J7I6"/>
<evidence type="ECO:0000256" key="2">
    <source>
        <dbReference type="PROSITE-ProRule" id="PRU00168"/>
    </source>
</evidence>
<dbReference type="GO" id="GO:0005085">
    <property type="term" value="F:guanyl-nucleotide exchange factor activity"/>
    <property type="evidence" value="ECO:0007669"/>
    <property type="project" value="UniProtKB-KW"/>
</dbReference>
<gene>
    <name evidence="6" type="primary">CDC25_1</name>
    <name evidence="6" type="ORF">Hypma_000735</name>
</gene>
<comment type="caution">
    <text evidence="6">The sequence shown here is derived from an EMBL/GenBank/DDBJ whole genome shotgun (WGS) entry which is preliminary data.</text>
</comment>
<dbReference type="InterPro" id="IPR008937">
    <property type="entry name" value="Ras-like_GEF"/>
</dbReference>
<dbReference type="Gene3D" id="1.20.870.10">
    <property type="entry name" value="Son of sevenless (SoS) protein Chain: S domain 1"/>
    <property type="match status" value="1"/>
</dbReference>
<protein>
    <submittedName>
        <fullName evidence="6">Cell division control protein 25</fullName>
    </submittedName>
</protein>
<dbReference type="InterPro" id="IPR036964">
    <property type="entry name" value="RASGEF_cat_dom_sf"/>
</dbReference>
<accession>A0A369J7I6</accession>
<dbReference type="SMART" id="SM00229">
    <property type="entry name" value="RasGEFN"/>
    <property type="match status" value="1"/>
</dbReference>
<feature type="compositionally biased region" description="Polar residues" evidence="3">
    <location>
        <begin position="40"/>
        <end position="50"/>
    </location>
</feature>
<evidence type="ECO:0000313" key="7">
    <source>
        <dbReference type="Proteomes" id="UP000076154"/>
    </source>
</evidence>
<dbReference type="OrthoDB" id="546434at2759"/>
<dbReference type="Pfam" id="PF00617">
    <property type="entry name" value="RasGEF"/>
    <property type="match status" value="1"/>
</dbReference>
<keyword evidence="6" id="KW-0131">Cell cycle</keyword>
<dbReference type="GO" id="GO:0051301">
    <property type="term" value="P:cell division"/>
    <property type="evidence" value="ECO:0007669"/>
    <property type="project" value="UniProtKB-KW"/>
</dbReference>
<feature type="domain" description="N-terminal Ras-GEF" evidence="5">
    <location>
        <begin position="353"/>
        <end position="488"/>
    </location>
</feature>
<dbReference type="AlphaFoldDB" id="A0A369J7I6"/>
<keyword evidence="1 2" id="KW-0344">Guanine-nucleotide releasing factor</keyword>
<keyword evidence="6" id="KW-0132">Cell division</keyword>
<dbReference type="GO" id="GO:0007265">
    <property type="term" value="P:Ras protein signal transduction"/>
    <property type="evidence" value="ECO:0007669"/>
    <property type="project" value="TreeGrafter"/>
</dbReference>
<dbReference type="InterPro" id="IPR000651">
    <property type="entry name" value="Ras-like_Gua-exchang_fac_N"/>
</dbReference>
<feature type="domain" description="Ras-GEF" evidence="4">
    <location>
        <begin position="541"/>
        <end position="784"/>
    </location>
</feature>
<dbReference type="EMBL" id="LUEZ02000107">
    <property type="protein sequence ID" value="RDB17888.1"/>
    <property type="molecule type" value="Genomic_DNA"/>
</dbReference>
<keyword evidence="7" id="KW-1185">Reference proteome</keyword>
<dbReference type="InterPro" id="IPR001895">
    <property type="entry name" value="RASGEF_cat_dom"/>
</dbReference>